<dbReference type="PATRIC" id="fig|1423792.3.peg.272"/>
<evidence type="ECO:0000256" key="7">
    <source>
        <dbReference type="PIRSR" id="PIRSR601088-2"/>
    </source>
</evidence>
<dbReference type="GO" id="GO:0046872">
    <property type="term" value="F:metal ion binding"/>
    <property type="evidence" value="ECO:0007669"/>
    <property type="project" value="UniProtKB-KW"/>
</dbReference>
<keyword evidence="8" id="KW-0170">Cobalt</keyword>
<evidence type="ECO:0000256" key="9">
    <source>
        <dbReference type="PIRSR" id="PIRSR601088-4"/>
    </source>
</evidence>
<gene>
    <name evidence="12" type="ORF">FD09_GL000268</name>
</gene>
<dbReference type="InterPro" id="IPR001088">
    <property type="entry name" value="Glyco_hydro_4"/>
</dbReference>
<evidence type="ECO:0000313" key="13">
    <source>
        <dbReference type="Proteomes" id="UP000051330"/>
    </source>
</evidence>
<evidence type="ECO:0000256" key="10">
    <source>
        <dbReference type="RuleBase" id="RU361152"/>
    </source>
</evidence>
<dbReference type="EMBL" id="AZEC01000001">
    <property type="protein sequence ID" value="KRL14615.1"/>
    <property type="molecule type" value="Genomic_DNA"/>
</dbReference>
<organism evidence="12 13">
    <name type="scientific">Schleiferilactobacillus perolens DSM 12744</name>
    <dbReference type="NCBI Taxonomy" id="1423792"/>
    <lineage>
        <taxon>Bacteria</taxon>
        <taxon>Bacillati</taxon>
        <taxon>Bacillota</taxon>
        <taxon>Bacilli</taxon>
        <taxon>Lactobacillales</taxon>
        <taxon>Lactobacillaceae</taxon>
        <taxon>Schleiferilactobacillus</taxon>
    </lineage>
</organism>
<sequence>MEKRKIKIATIGGGSGYTPELVQGFLDRYDKMPVAELWLVDVPAGEKKLHIIGAMAKRMVAKAGVPMKIVTTMDRRAALKDADFVTTQYRVGQLPARMNDENIPAKYGLIGQETNGAGELMMGLRSIPVLIDIVHEMEELCPNAWLINFANPAGMMAEAVTHYTKWTKIMGLCNGPDNIVRDIANALNVTKDRIYVEFIGLNHLVFAKHIYLDGREVTKHVIDLVTSQQQRVDNPGVGNWNTDFLQSLGVIPISYLQYYWKTRQVLAEEKAAIAGEGSRAVVAERLEQQLFHIYENPKLTTVPPELKKRGGSGYSEASCNLVYSIYADKQDMQTVNVPNNGACLDMAPDAVMELNCVISAHGALPVTTGHMPSSVAGIVQEMKAFEVAACKAAVTGDYGTALKAMTINPLVHSDVDAKKLLDEMLLANKEYLPQFDFSQLEGKTHEEVH</sequence>
<evidence type="ECO:0000256" key="1">
    <source>
        <dbReference type="ARBA" id="ARBA00010141"/>
    </source>
</evidence>
<comment type="cofactor">
    <cofactor evidence="10">
        <name>NAD(+)</name>
        <dbReference type="ChEBI" id="CHEBI:57540"/>
    </cofactor>
    <text evidence="10">Binds 1 NAD(+) per subunit.</text>
</comment>
<evidence type="ECO:0000256" key="2">
    <source>
        <dbReference type="ARBA" id="ARBA00022723"/>
    </source>
</evidence>
<name>A0A0R1N319_9LACO</name>
<proteinExistence type="inferred from homology"/>
<feature type="domain" description="Glycosyl hydrolase family 4 C-terminal" evidence="11">
    <location>
        <begin position="198"/>
        <end position="411"/>
    </location>
</feature>
<evidence type="ECO:0000256" key="8">
    <source>
        <dbReference type="PIRSR" id="PIRSR601088-3"/>
    </source>
</evidence>
<dbReference type="Pfam" id="PF02056">
    <property type="entry name" value="Glyco_hydro_4"/>
    <property type="match status" value="1"/>
</dbReference>
<dbReference type="InterPro" id="IPR036291">
    <property type="entry name" value="NAD(P)-bd_dom_sf"/>
</dbReference>
<keyword evidence="2 8" id="KW-0479">Metal-binding</keyword>
<feature type="binding site" evidence="8">
    <location>
        <position position="173"/>
    </location>
    <ligand>
        <name>Mn(2+)</name>
        <dbReference type="ChEBI" id="CHEBI:29035"/>
    </ligand>
</feature>
<dbReference type="OrthoDB" id="9808275at2"/>
<evidence type="ECO:0000256" key="6">
    <source>
        <dbReference type="ARBA" id="ARBA00023295"/>
    </source>
</evidence>
<evidence type="ECO:0000313" key="12">
    <source>
        <dbReference type="EMBL" id="KRL14615.1"/>
    </source>
</evidence>
<dbReference type="GO" id="GO:0004553">
    <property type="term" value="F:hydrolase activity, hydrolyzing O-glycosyl compounds"/>
    <property type="evidence" value="ECO:0007669"/>
    <property type="project" value="InterPro"/>
</dbReference>
<dbReference type="AlphaFoldDB" id="A0A0R1N319"/>
<dbReference type="STRING" id="1423792.FD09_GL000268"/>
<protein>
    <submittedName>
        <fullName evidence="12">6-phospho-beta-glucosidase</fullName>
    </submittedName>
</protein>
<keyword evidence="8" id="KW-0533">Nickel</keyword>
<dbReference type="SUPFAM" id="SSF56327">
    <property type="entry name" value="LDH C-terminal domain-like"/>
    <property type="match status" value="1"/>
</dbReference>
<keyword evidence="13" id="KW-1185">Reference proteome</keyword>
<dbReference type="RefSeq" id="WP_057817474.1">
    <property type="nucleotide sequence ID" value="NZ_AZEC01000001.1"/>
</dbReference>
<dbReference type="Proteomes" id="UP000051330">
    <property type="component" value="Unassembled WGS sequence"/>
</dbReference>
<dbReference type="SUPFAM" id="SSF51735">
    <property type="entry name" value="NAD(P)-binding Rossmann-fold domains"/>
    <property type="match status" value="1"/>
</dbReference>
<dbReference type="GO" id="GO:0005975">
    <property type="term" value="P:carbohydrate metabolic process"/>
    <property type="evidence" value="ECO:0007669"/>
    <property type="project" value="InterPro"/>
</dbReference>
<dbReference type="PRINTS" id="PR00732">
    <property type="entry name" value="GLHYDRLASE4"/>
</dbReference>
<reference evidence="12 13" key="1">
    <citation type="journal article" date="2015" name="Genome Announc.">
        <title>Expanding the biotechnology potential of lactobacilli through comparative genomics of 213 strains and associated genera.</title>
        <authorList>
            <person name="Sun Z."/>
            <person name="Harris H.M."/>
            <person name="McCann A."/>
            <person name="Guo C."/>
            <person name="Argimon S."/>
            <person name="Zhang W."/>
            <person name="Yang X."/>
            <person name="Jeffery I.B."/>
            <person name="Cooney J.C."/>
            <person name="Kagawa T.F."/>
            <person name="Liu W."/>
            <person name="Song Y."/>
            <person name="Salvetti E."/>
            <person name="Wrobel A."/>
            <person name="Rasinkangas P."/>
            <person name="Parkhill J."/>
            <person name="Rea M.C."/>
            <person name="O'Sullivan O."/>
            <person name="Ritari J."/>
            <person name="Douillard F.P."/>
            <person name="Paul Ross R."/>
            <person name="Yang R."/>
            <person name="Briner A.E."/>
            <person name="Felis G.E."/>
            <person name="de Vos W.M."/>
            <person name="Barrangou R."/>
            <person name="Klaenhammer T.R."/>
            <person name="Caufield P.W."/>
            <person name="Cui Y."/>
            <person name="Zhang H."/>
            <person name="O'Toole P.W."/>
        </authorList>
    </citation>
    <scope>NUCLEOTIDE SEQUENCE [LARGE SCALE GENOMIC DNA]</scope>
    <source>
        <strain evidence="12 13">DSM 12744</strain>
    </source>
</reference>
<dbReference type="InterPro" id="IPR022616">
    <property type="entry name" value="Glyco_hydro_4_C"/>
</dbReference>
<keyword evidence="4 10" id="KW-0520">NAD</keyword>
<keyword evidence="5 8" id="KW-0464">Manganese</keyword>
<keyword evidence="6 10" id="KW-0326">Glycosidase</keyword>
<comment type="caution">
    <text evidence="12">The sequence shown here is derived from an EMBL/GenBank/DDBJ whole genome shotgun (WGS) entry which is preliminary data.</text>
</comment>
<dbReference type="Pfam" id="PF11975">
    <property type="entry name" value="Glyco_hydro_4C"/>
    <property type="match status" value="1"/>
</dbReference>
<dbReference type="PANTHER" id="PTHR32092">
    <property type="entry name" value="6-PHOSPHO-BETA-GLUCOSIDASE-RELATED"/>
    <property type="match status" value="1"/>
</dbReference>
<dbReference type="Gene3D" id="3.90.110.10">
    <property type="entry name" value="Lactate dehydrogenase/glycoside hydrolase, family 4, C-terminal"/>
    <property type="match status" value="1"/>
</dbReference>
<comment type="similarity">
    <text evidence="1 10">Belongs to the glycosyl hydrolase 4 family.</text>
</comment>
<evidence type="ECO:0000259" key="11">
    <source>
        <dbReference type="Pfam" id="PF11975"/>
    </source>
</evidence>
<evidence type="ECO:0000256" key="5">
    <source>
        <dbReference type="ARBA" id="ARBA00023211"/>
    </source>
</evidence>
<evidence type="ECO:0000256" key="3">
    <source>
        <dbReference type="ARBA" id="ARBA00022801"/>
    </source>
</evidence>
<dbReference type="Gene3D" id="3.40.50.720">
    <property type="entry name" value="NAD(P)-binding Rossmann-like Domain"/>
    <property type="match status" value="1"/>
</dbReference>
<keyword evidence="8" id="KW-0408">Iron</keyword>
<feature type="binding site" evidence="8">
    <location>
        <position position="203"/>
    </location>
    <ligand>
        <name>Mn(2+)</name>
        <dbReference type="ChEBI" id="CHEBI:29035"/>
    </ligand>
</feature>
<accession>A0A0R1N319</accession>
<feature type="binding site" evidence="7">
    <location>
        <position position="151"/>
    </location>
    <ligand>
        <name>substrate</name>
    </ligand>
</feature>
<dbReference type="GO" id="GO:0016616">
    <property type="term" value="F:oxidoreductase activity, acting on the CH-OH group of donors, NAD or NADP as acceptor"/>
    <property type="evidence" value="ECO:0007669"/>
    <property type="project" value="InterPro"/>
</dbReference>
<feature type="site" description="Increases basicity of active site Tyr" evidence="9">
    <location>
        <position position="113"/>
    </location>
</feature>
<evidence type="ECO:0000256" key="4">
    <source>
        <dbReference type="ARBA" id="ARBA00023027"/>
    </source>
</evidence>
<dbReference type="InterPro" id="IPR015955">
    <property type="entry name" value="Lactate_DH/Glyco_Ohase_4_C"/>
</dbReference>
<dbReference type="CDD" id="cd05296">
    <property type="entry name" value="GH4_P_beta_glucosidase"/>
    <property type="match status" value="1"/>
</dbReference>
<feature type="binding site" evidence="7">
    <location>
        <position position="97"/>
    </location>
    <ligand>
        <name>substrate</name>
    </ligand>
</feature>
<keyword evidence="3 10" id="KW-0378">Hydrolase</keyword>
<dbReference type="PANTHER" id="PTHR32092:SF5">
    <property type="entry name" value="6-PHOSPHO-BETA-GLUCOSIDASE"/>
    <property type="match status" value="1"/>
</dbReference>